<dbReference type="GO" id="GO:0016787">
    <property type="term" value="F:hydrolase activity"/>
    <property type="evidence" value="ECO:0007669"/>
    <property type="project" value="UniProtKB-KW"/>
</dbReference>
<protein>
    <submittedName>
        <fullName evidence="3">NUDIX hydrolase</fullName>
    </submittedName>
</protein>
<dbReference type="PANTHER" id="PTHR43736:SF5">
    <property type="entry name" value="NUDIX HYDROLASE DOMAIN-CONTAINING PROTEIN"/>
    <property type="match status" value="1"/>
</dbReference>
<reference evidence="4" key="1">
    <citation type="journal article" date="2006" name="PLoS Biol.">
        <title>Macronuclear genome sequence of the ciliate Tetrahymena thermophila, a model eukaryote.</title>
        <authorList>
            <person name="Eisen J.A."/>
            <person name="Coyne R.S."/>
            <person name="Wu M."/>
            <person name="Wu D."/>
            <person name="Thiagarajan M."/>
            <person name="Wortman J.R."/>
            <person name="Badger J.H."/>
            <person name="Ren Q."/>
            <person name="Amedeo P."/>
            <person name="Jones K.M."/>
            <person name="Tallon L.J."/>
            <person name="Delcher A.L."/>
            <person name="Salzberg S.L."/>
            <person name="Silva J.C."/>
            <person name="Haas B.J."/>
            <person name="Majoros W.H."/>
            <person name="Farzad M."/>
            <person name="Carlton J.M."/>
            <person name="Smith R.K. Jr."/>
            <person name="Garg J."/>
            <person name="Pearlman R.E."/>
            <person name="Karrer K.M."/>
            <person name="Sun L."/>
            <person name="Manning G."/>
            <person name="Elde N.C."/>
            <person name="Turkewitz A.P."/>
            <person name="Asai D.J."/>
            <person name="Wilkes D.E."/>
            <person name="Wang Y."/>
            <person name="Cai H."/>
            <person name="Collins K."/>
            <person name="Stewart B.A."/>
            <person name="Lee S.R."/>
            <person name="Wilamowska K."/>
            <person name="Weinberg Z."/>
            <person name="Ruzzo W.L."/>
            <person name="Wloga D."/>
            <person name="Gaertig J."/>
            <person name="Frankel J."/>
            <person name="Tsao C.-C."/>
            <person name="Gorovsky M.A."/>
            <person name="Keeling P.J."/>
            <person name="Waller R.F."/>
            <person name="Patron N.J."/>
            <person name="Cherry J.M."/>
            <person name="Stover N.A."/>
            <person name="Krieger C.J."/>
            <person name="del Toro C."/>
            <person name="Ryder H.F."/>
            <person name="Williamson S.C."/>
            <person name="Barbeau R.A."/>
            <person name="Hamilton E.P."/>
            <person name="Orias E."/>
        </authorList>
    </citation>
    <scope>NUCLEOTIDE SEQUENCE [LARGE SCALE GENOMIC DNA]</scope>
    <source>
        <strain evidence="4">SB210</strain>
    </source>
</reference>
<dbReference type="PRINTS" id="PR00502">
    <property type="entry name" value="NUDIXFAMILY"/>
</dbReference>
<evidence type="ECO:0000313" key="4">
    <source>
        <dbReference type="Proteomes" id="UP000009168"/>
    </source>
</evidence>
<organism evidence="3 4">
    <name type="scientific">Tetrahymena thermophila (strain SB210)</name>
    <dbReference type="NCBI Taxonomy" id="312017"/>
    <lineage>
        <taxon>Eukaryota</taxon>
        <taxon>Sar</taxon>
        <taxon>Alveolata</taxon>
        <taxon>Ciliophora</taxon>
        <taxon>Intramacronucleata</taxon>
        <taxon>Oligohymenophorea</taxon>
        <taxon>Hymenostomatida</taxon>
        <taxon>Tetrahymenina</taxon>
        <taxon>Tetrahymenidae</taxon>
        <taxon>Tetrahymena</taxon>
    </lineage>
</organism>
<dbReference type="PANTHER" id="PTHR43736">
    <property type="entry name" value="ADP-RIBOSE PYROPHOSPHATASE"/>
    <property type="match status" value="1"/>
</dbReference>
<dbReference type="CDD" id="cd18873">
    <property type="entry name" value="NUDIX_NadM_like"/>
    <property type="match status" value="1"/>
</dbReference>
<dbReference type="InterPro" id="IPR015797">
    <property type="entry name" value="NUDIX_hydrolase-like_dom_sf"/>
</dbReference>
<dbReference type="EMBL" id="GG662821">
    <property type="protein sequence ID" value="EAR89285.1"/>
    <property type="molecule type" value="Genomic_DNA"/>
</dbReference>
<keyword evidence="1 3" id="KW-0378">Hydrolase</keyword>
<dbReference type="Proteomes" id="UP000009168">
    <property type="component" value="Unassembled WGS sequence"/>
</dbReference>
<dbReference type="STRING" id="312017.I7MDK2"/>
<evidence type="ECO:0000313" key="3">
    <source>
        <dbReference type="EMBL" id="EAR89285.1"/>
    </source>
</evidence>
<feature type="domain" description="Nudix hydrolase" evidence="2">
    <location>
        <begin position="8"/>
        <end position="146"/>
    </location>
</feature>
<evidence type="ECO:0000259" key="2">
    <source>
        <dbReference type="PROSITE" id="PS51462"/>
    </source>
</evidence>
<dbReference type="OMA" id="NRDPRGH"/>
<dbReference type="InterPro" id="IPR000086">
    <property type="entry name" value="NUDIX_hydrolase_dom"/>
</dbReference>
<dbReference type="InterPro" id="IPR020476">
    <property type="entry name" value="Nudix_hydrolase"/>
</dbReference>
<name>I7MDK2_TETTS</name>
<gene>
    <name evidence="3" type="ORF">TTHERM_00371000</name>
</gene>
<dbReference type="HOGENOM" id="CLU_037162_20_3_1"/>
<sequence>MAEQRNCPKLAADAICIKTNKQTNKKQILLITRKKNPSIGCFALPGGHVEYGEDPQECVVRELEEETSIQGKNARLFTVRGKPNRDPRYHVVTIVYWVDISDDAEPKAGDDAATATFYDVDEVKSFGPERFAFDHHDLIQEILKQV</sequence>
<dbReference type="Gene3D" id="3.90.79.10">
    <property type="entry name" value="Nucleoside Triphosphate Pyrophosphohydrolase"/>
    <property type="match status" value="1"/>
</dbReference>
<dbReference type="eggNOG" id="ENOG502RT3J">
    <property type="taxonomic scope" value="Eukaryota"/>
</dbReference>
<dbReference type="Pfam" id="PF00293">
    <property type="entry name" value="NUDIX"/>
    <property type="match status" value="1"/>
</dbReference>
<dbReference type="OrthoDB" id="447842at2759"/>
<keyword evidence="4" id="KW-1185">Reference proteome</keyword>
<proteinExistence type="predicted"/>
<dbReference type="AlphaFoldDB" id="I7MDK2"/>
<accession>I7MDK2</accession>
<dbReference type="GeneID" id="7827843"/>
<dbReference type="RefSeq" id="XP_001009530.1">
    <property type="nucleotide sequence ID" value="XM_001009530.3"/>
</dbReference>
<dbReference type="InParanoid" id="I7MDK2"/>
<dbReference type="SUPFAM" id="SSF55811">
    <property type="entry name" value="Nudix"/>
    <property type="match status" value="1"/>
</dbReference>
<dbReference type="KEGG" id="tet:TTHERM_00371000"/>
<evidence type="ECO:0000256" key="1">
    <source>
        <dbReference type="ARBA" id="ARBA00022801"/>
    </source>
</evidence>
<dbReference type="PROSITE" id="PS51462">
    <property type="entry name" value="NUDIX"/>
    <property type="match status" value="1"/>
</dbReference>